<dbReference type="SUPFAM" id="SSF53474">
    <property type="entry name" value="alpha/beta-Hydrolases"/>
    <property type="match status" value="1"/>
</dbReference>
<dbReference type="PANTHER" id="PTHR43798:SF33">
    <property type="entry name" value="HYDROLASE, PUTATIVE (AFU_ORTHOLOGUE AFUA_2G14860)-RELATED"/>
    <property type="match status" value="1"/>
</dbReference>
<accession>A0A3A8N2G1</accession>
<dbReference type="Gene3D" id="3.40.50.1820">
    <property type="entry name" value="alpha/beta hydrolase"/>
    <property type="match status" value="1"/>
</dbReference>
<protein>
    <submittedName>
        <fullName evidence="4">Alpha/beta fold hydrolase</fullName>
    </submittedName>
</protein>
<keyword evidence="4" id="KW-0378">Hydrolase</keyword>
<dbReference type="PRINTS" id="PR00412">
    <property type="entry name" value="EPOXHYDRLASE"/>
</dbReference>
<dbReference type="Pfam" id="PF12146">
    <property type="entry name" value="Hydrolase_4"/>
    <property type="match status" value="1"/>
</dbReference>
<comment type="caution">
    <text evidence="4">The sequence shown here is derived from an EMBL/GenBank/DDBJ whole genome shotgun (WGS) entry which is preliminary data.</text>
</comment>
<dbReference type="PANTHER" id="PTHR43798">
    <property type="entry name" value="MONOACYLGLYCEROL LIPASE"/>
    <property type="match status" value="1"/>
</dbReference>
<evidence type="ECO:0000313" key="5">
    <source>
        <dbReference type="Proteomes" id="UP000273405"/>
    </source>
</evidence>
<proteinExistence type="predicted"/>
<evidence type="ECO:0000256" key="2">
    <source>
        <dbReference type="PIRSR" id="PIRSR017388-2"/>
    </source>
</evidence>
<feature type="active site" description="Charge relay system" evidence="1">
    <location>
        <position position="200"/>
    </location>
</feature>
<dbReference type="Proteomes" id="UP000273405">
    <property type="component" value="Unassembled WGS sequence"/>
</dbReference>
<reference evidence="5" key="1">
    <citation type="submission" date="2018-09" db="EMBL/GenBank/DDBJ databases">
        <authorList>
            <person name="Livingstone P.G."/>
            <person name="Whitworth D.E."/>
        </authorList>
    </citation>
    <scope>NUCLEOTIDE SEQUENCE [LARGE SCALE GENOMIC DNA]</scope>
    <source>
        <strain evidence="5">CA040B</strain>
    </source>
</reference>
<dbReference type="PRINTS" id="PR00111">
    <property type="entry name" value="ABHYDROLASE"/>
</dbReference>
<dbReference type="OrthoDB" id="9786110at2"/>
<evidence type="ECO:0000259" key="3">
    <source>
        <dbReference type="Pfam" id="PF12146"/>
    </source>
</evidence>
<dbReference type="InterPro" id="IPR050266">
    <property type="entry name" value="AB_hydrolase_sf"/>
</dbReference>
<dbReference type="GO" id="GO:0016020">
    <property type="term" value="C:membrane"/>
    <property type="evidence" value="ECO:0007669"/>
    <property type="project" value="TreeGrafter"/>
</dbReference>
<dbReference type="InterPro" id="IPR029058">
    <property type="entry name" value="AB_hydrolase_fold"/>
</dbReference>
<feature type="domain" description="Serine aminopeptidase S33" evidence="3">
    <location>
        <begin position="17"/>
        <end position="235"/>
    </location>
</feature>
<evidence type="ECO:0000256" key="1">
    <source>
        <dbReference type="PIRSR" id="PIRSR017388-1"/>
    </source>
</evidence>
<feature type="binding site" evidence="2">
    <location>
        <position position="92"/>
    </location>
    <ligand>
        <name>substrate</name>
    </ligand>
</feature>
<feature type="binding site" evidence="2">
    <location>
        <position position="24"/>
    </location>
    <ligand>
        <name>substrate</name>
    </ligand>
</feature>
<dbReference type="RefSeq" id="WP_120628446.1">
    <property type="nucleotide sequence ID" value="NZ_RAWG01000226.1"/>
</dbReference>
<dbReference type="InterPro" id="IPR012354">
    <property type="entry name" value="Esterase_lipase"/>
</dbReference>
<dbReference type="EMBL" id="RAWG01000226">
    <property type="protein sequence ID" value="RKH37720.1"/>
    <property type="molecule type" value="Genomic_DNA"/>
</dbReference>
<dbReference type="InterPro" id="IPR000639">
    <property type="entry name" value="Epox_hydrolase-like"/>
</dbReference>
<dbReference type="PIRSF" id="PIRSF017388">
    <property type="entry name" value="Esterase_lipase"/>
    <property type="match status" value="1"/>
</dbReference>
<keyword evidence="5" id="KW-1185">Reference proteome</keyword>
<dbReference type="InterPro" id="IPR022742">
    <property type="entry name" value="Hydrolase_4"/>
</dbReference>
<feature type="active site" description="Charge relay system" evidence="1">
    <location>
        <position position="231"/>
    </location>
</feature>
<dbReference type="AlphaFoldDB" id="A0A3A8N2G1"/>
<feature type="active site" description="Nucleophile" evidence="1">
    <location>
        <position position="91"/>
    </location>
</feature>
<dbReference type="InterPro" id="IPR000073">
    <property type="entry name" value="AB_hydrolase_1"/>
</dbReference>
<organism evidence="4 5">
    <name type="scientific">Corallococcus sicarius</name>
    <dbReference type="NCBI Taxonomy" id="2316726"/>
    <lineage>
        <taxon>Bacteria</taxon>
        <taxon>Pseudomonadati</taxon>
        <taxon>Myxococcota</taxon>
        <taxon>Myxococcia</taxon>
        <taxon>Myxococcales</taxon>
        <taxon>Cystobacterineae</taxon>
        <taxon>Myxococcaceae</taxon>
        <taxon>Corallococcus</taxon>
    </lineage>
</organism>
<name>A0A3A8N2G1_9BACT</name>
<gene>
    <name evidence="4" type="ORF">D7X12_28625</name>
</gene>
<dbReference type="GO" id="GO:0052689">
    <property type="term" value="F:carboxylic ester hydrolase activity"/>
    <property type="evidence" value="ECO:0007669"/>
    <property type="project" value="InterPro"/>
</dbReference>
<sequence>MDGESTAPFALGQGPDACLLLHGFTGSPWEVRPLGEALAARGLRVVAPRLPGHGTTPEALLEVDHRDWQDAADEALQALSGHRRVFVAGLSMGALLALRLAAHHPDRVRGLALVAPAVRFRGPRMALVRQLCRTPLLEWTTPWVDKGGTDISDATALAQAPVLPAFPVARLRDLCTLQDLAVADVPRVRCPVLVATAEQDHVVDPEGGRWLERRLTAAPEVRRVSFREGFHIIPRDVSGPLLAAEVGDFVERWRERDCVRPAWGGEAQAAPPP</sequence>
<evidence type="ECO:0000313" key="4">
    <source>
        <dbReference type="EMBL" id="RKH37720.1"/>
    </source>
</evidence>